<dbReference type="InterPro" id="IPR003594">
    <property type="entry name" value="HATPase_dom"/>
</dbReference>
<dbReference type="Proteomes" id="UP000617634">
    <property type="component" value="Unassembled WGS sequence"/>
</dbReference>
<dbReference type="SMART" id="SM00388">
    <property type="entry name" value="HisKA"/>
    <property type="match status" value="1"/>
</dbReference>
<dbReference type="InterPro" id="IPR005467">
    <property type="entry name" value="His_kinase_dom"/>
</dbReference>
<dbReference type="Gene3D" id="1.10.287.130">
    <property type="match status" value="1"/>
</dbReference>
<dbReference type="CDD" id="cd00156">
    <property type="entry name" value="REC"/>
    <property type="match status" value="2"/>
</dbReference>
<feature type="modified residue" description="4-aspartylphosphate" evidence="7">
    <location>
        <position position="979"/>
    </location>
</feature>
<dbReference type="Gene3D" id="3.40.50.2300">
    <property type="match status" value="3"/>
</dbReference>
<feature type="region of interest" description="Disordered" evidence="9">
    <location>
        <begin position="597"/>
        <end position="646"/>
    </location>
</feature>
<comment type="caution">
    <text evidence="13">The sequence shown here is derived from an EMBL/GenBank/DDBJ whole genome shotgun (WGS) entry which is preliminary data.</text>
</comment>
<evidence type="ECO:0000256" key="5">
    <source>
        <dbReference type="ARBA" id="ARBA00022777"/>
    </source>
</evidence>
<dbReference type="InterPro" id="IPR029016">
    <property type="entry name" value="GAF-like_dom_sf"/>
</dbReference>
<evidence type="ECO:0000256" key="8">
    <source>
        <dbReference type="SAM" id="Coils"/>
    </source>
</evidence>
<feature type="domain" description="Histidine kinase" evidence="11">
    <location>
        <begin position="375"/>
        <end position="595"/>
    </location>
</feature>
<dbReference type="InterPro" id="IPR036890">
    <property type="entry name" value="HATPase_C_sf"/>
</dbReference>
<feature type="coiled-coil region" evidence="8">
    <location>
        <begin position="271"/>
        <end position="368"/>
    </location>
</feature>
<evidence type="ECO:0000259" key="12">
    <source>
        <dbReference type="PROSITE" id="PS50110"/>
    </source>
</evidence>
<dbReference type="CDD" id="cd00082">
    <property type="entry name" value="HisKA"/>
    <property type="match status" value="1"/>
</dbReference>
<dbReference type="SUPFAM" id="SSF55874">
    <property type="entry name" value="ATPase domain of HSP90 chaperone/DNA topoisomerase II/histidine kinase"/>
    <property type="match status" value="1"/>
</dbReference>
<dbReference type="EC" id="2.7.13.3" evidence="2"/>
<keyword evidence="10" id="KW-0812">Transmembrane</keyword>
<dbReference type="AlphaFoldDB" id="A0A931MK95"/>
<gene>
    <name evidence="13" type="ORF">I5E68_06870</name>
</gene>
<dbReference type="InterPro" id="IPR001789">
    <property type="entry name" value="Sig_transdc_resp-reg_receiver"/>
</dbReference>
<evidence type="ECO:0000256" key="6">
    <source>
        <dbReference type="ARBA" id="ARBA00023012"/>
    </source>
</evidence>
<dbReference type="PANTHER" id="PTHR45339:SF1">
    <property type="entry name" value="HYBRID SIGNAL TRANSDUCTION HISTIDINE KINASE J"/>
    <property type="match status" value="1"/>
</dbReference>
<feature type="transmembrane region" description="Helical" evidence="10">
    <location>
        <begin position="12"/>
        <end position="27"/>
    </location>
</feature>
<evidence type="ECO:0000256" key="9">
    <source>
        <dbReference type="SAM" id="MobiDB-lite"/>
    </source>
</evidence>
<dbReference type="InterPro" id="IPR003018">
    <property type="entry name" value="GAF"/>
</dbReference>
<evidence type="ECO:0000256" key="7">
    <source>
        <dbReference type="PROSITE-ProRule" id="PRU00169"/>
    </source>
</evidence>
<dbReference type="Gene3D" id="3.30.565.10">
    <property type="entry name" value="Histidine kinase-like ATPase, C-terminal domain"/>
    <property type="match status" value="1"/>
</dbReference>
<evidence type="ECO:0000256" key="4">
    <source>
        <dbReference type="ARBA" id="ARBA00022679"/>
    </source>
</evidence>
<dbReference type="Pfam" id="PF13185">
    <property type="entry name" value="GAF_2"/>
    <property type="match status" value="1"/>
</dbReference>
<evidence type="ECO:0000313" key="14">
    <source>
        <dbReference type="Proteomes" id="UP000617634"/>
    </source>
</evidence>
<keyword evidence="6" id="KW-0902">Two-component regulatory system</keyword>
<keyword evidence="3 7" id="KW-0597">Phosphoprotein</keyword>
<dbReference type="Pfam" id="PF02518">
    <property type="entry name" value="HATPase_c"/>
    <property type="match status" value="1"/>
</dbReference>
<keyword evidence="4" id="KW-0808">Transferase</keyword>
<dbReference type="InterPro" id="IPR003661">
    <property type="entry name" value="HisK_dim/P_dom"/>
</dbReference>
<dbReference type="EMBL" id="JADZGI010000001">
    <property type="protein sequence ID" value="MBH0112672.1"/>
    <property type="molecule type" value="Genomic_DNA"/>
</dbReference>
<keyword evidence="10" id="KW-1133">Transmembrane helix</keyword>
<feature type="transmembrane region" description="Helical" evidence="10">
    <location>
        <begin position="87"/>
        <end position="108"/>
    </location>
</feature>
<feature type="modified residue" description="4-aspartylphosphate" evidence="7">
    <location>
        <position position="705"/>
    </location>
</feature>
<dbReference type="SUPFAM" id="SSF47384">
    <property type="entry name" value="Homodimeric domain of signal transducing histidine kinase"/>
    <property type="match status" value="1"/>
</dbReference>
<evidence type="ECO:0000256" key="2">
    <source>
        <dbReference type="ARBA" id="ARBA00012438"/>
    </source>
</evidence>
<dbReference type="PROSITE" id="PS50109">
    <property type="entry name" value="HIS_KIN"/>
    <property type="match status" value="1"/>
</dbReference>
<dbReference type="PROSITE" id="PS50110">
    <property type="entry name" value="RESPONSE_REGULATORY"/>
    <property type="match status" value="3"/>
</dbReference>
<feature type="domain" description="Response regulatory" evidence="12">
    <location>
        <begin position="778"/>
        <end position="894"/>
    </location>
</feature>
<dbReference type="SUPFAM" id="SSF52172">
    <property type="entry name" value="CheY-like"/>
    <property type="match status" value="3"/>
</dbReference>
<dbReference type="SUPFAM" id="SSF55781">
    <property type="entry name" value="GAF domain-like"/>
    <property type="match status" value="1"/>
</dbReference>
<dbReference type="FunFam" id="3.30.565.10:FF:000010">
    <property type="entry name" value="Sensor histidine kinase RcsC"/>
    <property type="match status" value="1"/>
</dbReference>
<dbReference type="Gene3D" id="3.30.450.40">
    <property type="match status" value="1"/>
</dbReference>
<reference evidence="13" key="1">
    <citation type="submission" date="2020-11" db="EMBL/GenBank/DDBJ databases">
        <title>Novosphingobium aureum sp. nov., a marine bacterium isolated from sediment of a salt flat.</title>
        <authorList>
            <person name="Yoo Y."/>
            <person name="Kim J.-J."/>
        </authorList>
    </citation>
    <scope>NUCLEOTIDE SEQUENCE</scope>
    <source>
        <strain evidence="13">YJ-S2-02</strain>
    </source>
</reference>
<evidence type="ECO:0000256" key="10">
    <source>
        <dbReference type="SAM" id="Phobius"/>
    </source>
</evidence>
<dbReference type="InterPro" id="IPR036097">
    <property type="entry name" value="HisK_dim/P_sf"/>
</dbReference>
<dbReference type="SMART" id="SM00065">
    <property type="entry name" value="GAF"/>
    <property type="match status" value="1"/>
</dbReference>
<dbReference type="CDD" id="cd16922">
    <property type="entry name" value="HATPase_EvgS-ArcB-TorS-like"/>
    <property type="match status" value="1"/>
</dbReference>
<comment type="catalytic activity">
    <reaction evidence="1">
        <text>ATP + protein L-histidine = ADP + protein N-phospho-L-histidine.</text>
        <dbReference type="EC" id="2.7.13.3"/>
    </reaction>
</comment>
<feature type="modified residue" description="4-aspartylphosphate" evidence="7">
    <location>
        <position position="827"/>
    </location>
</feature>
<accession>A0A931MK95</accession>
<evidence type="ECO:0000256" key="1">
    <source>
        <dbReference type="ARBA" id="ARBA00000085"/>
    </source>
</evidence>
<feature type="compositionally biased region" description="Low complexity" evidence="9">
    <location>
        <begin position="605"/>
        <end position="614"/>
    </location>
</feature>
<feature type="transmembrane region" description="Helical" evidence="10">
    <location>
        <begin position="58"/>
        <end position="75"/>
    </location>
</feature>
<dbReference type="PANTHER" id="PTHR45339">
    <property type="entry name" value="HYBRID SIGNAL TRANSDUCTION HISTIDINE KINASE J"/>
    <property type="match status" value="1"/>
</dbReference>
<dbReference type="Pfam" id="PF00512">
    <property type="entry name" value="HisKA"/>
    <property type="match status" value="1"/>
</dbReference>
<dbReference type="SMART" id="SM00448">
    <property type="entry name" value="REC"/>
    <property type="match status" value="3"/>
</dbReference>
<dbReference type="InterPro" id="IPR011006">
    <property type="entry name" value="CheY-like_superfamily"/>
</dbReference>
<proteinExistence type="predicted"/>
<name>A0A931MK95_9SPHN</name>
<keyword evidence="8" id="KW-0175">Coiled coil</keyword>
<dbReference type="InterPro" id="IPR004358">
    <property type="entry name" value="Sig_transdc_His_kin-like_C"/>
</dbReference>
<dbReference type="Pfam" id="PF00072">
    <property type="entry name" value="Response_reg"/>
    <property type="match status" value="3"/>
</dbReference>
<sequence>MATARALESKPLLYILLFVLLGLTFLADSTFPLGTATWVAYLIPTVIAYLAPNRLVPLATAAAATVLIVLGYVLAPDGIADAVALLNRTLACVTNLLLSGIGMAFISFRKANREHQLMREAETELSREIAGNLELGELGNRALGFIARRYGAAAAVIYVNEEGTFRRAASYGVPPEAGLPDTIARGDGLLGEVLGDGESRILTDVPPGYFTFGSALGRATPDTLVFSAARVDGAVNAVIEMGFLSDPRARPEDAREFLEEIGANLGVTLRAAKYRARLERLLSETQQQAEELQNQGEELRATNDELEAQTRLLQKSQAQLEDQQAELERSNAQLEEQATSLEAQRDEMARVQARLRKQAEELEEASRYKSEFLANMSHELRTPLNSLLIMARLLADNRERNLTEDQVRFAQTIETSGNDLLVLINDVLDISKIEAGHLELDAHDMPVGDLLAKLRDTFAPTAAEKGIDLLIQRDETTPQVIRTDPLRLEQVLKNFLSNALKFTASGHVAIETAPASEDQIAFTVRDTGTGIPEDQREAIFEAFRQADGGIARKYGGTGLGLSISRELAQLLGGEITLESEPGKGSAFTLTVPVRLAEPADTGEQRSSGALSRSRAAPRRVRESDATRTSDNGGESTAPRRTAISDDREVLTGDSRVILIVEDDPAFARILADIAHETGFQCLVADTADEGALLARQYLPQAVILDMHLPDHTGLSVLDRIKRDTRTRHIPVHIVSADHDNHAALASGAVGYLFKPVSRDTLVDMLEGLEARMAQRLRRVLVVEDDAIQAEAIHQLLASRDVETVEVHSAAECLESLGSGTFDCMVLDLNLPDMSGLDLLERLSGDDTVSFPPVIVYTGSDLSSEQEMRLRRYSKSIIVKGAKSPERLLDEVTLFLHQVVSELPDDKQQLIVRSLGRDAALEGRQVLVVEDDIRNVYALTSVLEPHGVNVRIARNGLEALDELARAADSDGRAIDLVLMDVMMPEMDGLTCMREIRKQDGLANLPIIALTAKAMERDHRDCLEAGANDYLPKPLDIDKLLSLVRVWMPR</sequence>
<evidence type="ECO:0000259" key="11">
    <source>
        <dbReference type="PROSITE" id="PS50109"/>
    </source>
</evidence>
<protein>
    <recommendedName>
        <fullName evidence="2">histidine kinase</fullName>
        <ecNumber evidence="2">2.7.13.3</ecNumber>
    </recommendedName>
</protein>
<dbReference type="SMART" id="SM00387">
    <property type="entry name" value="HATPase_c"/>
    <property type="match status" value="1"/>
</dbReference>
<evidence type="ECO:0000313" key="13">
    <source>
        <dbReference type="EMBL" id="MBH0112672.1"/>
    </source>
</evidence>
<dbReference type="GO" id="GO:0000155">
    <property type="term" value="F:phosphorelay sensor kinase activity"/>
    <property type="evidence" value="ECO:0007669"/>
    <property type="project" value="InterPro"/>
</dbReference>
<keyword evidence="5" id="KW-0418">Kinase</keyword>
<keyword evidence="14" id="KW-1185">Reference proteome</keyword>
<evidence type="ECO:0000256" key="3">
    <source>
        <dbReference type="ARBA" id="ARBA00022553"/>
    </source>
</evidence>
<dbReference type="PRINTS" id="PR00344">
    <property type="entry name" value="BCTRLSENSOR"/>
</dbReference>
<organism evidence="13 14">
    <name type="scientific">Novosphingobium aureum</name>
    <dbReference type="NCBI Taxonomy" id="2792964"/>
    <lineage>
        <taxon>Bacteria</taxon>
        <taxon>Pseudomonadati</taxon>
        <taxon>Pseudomonadota</taxon>
        <taxon>Alphaproteobacteria</taxon>
        <taxon>Sphingomonadales</taxon>
        <taxon>Sphingomonadaceae</taxon>
        <taxon>Novosphingobium</taxon>
    </lineage>
</organism>
<dbReference type="RefSeq" id="WP_197162352.1">
    <property type="nucleotide sequence ID" value="NZ_JADZGI010000001.1"/>
</dbReference>
<feature type="domain" description="Response regulatory" evidence="12">
    <location>
        <begin position="924"/>
        <end position="1046"/>
    </location>
</feature>
<keyword evidence="10" id="KW-0472">Membrane</keyword>
<feature type="domain" description="Response regulatory" evidence="12">
    <location>
        <begin position="656"/>
        <end position="769"/>
    </location>
</feature>
<dbReference type="CDD" id="cd17546">
    <property type="entry name" value="REC_hyHK_CKI1_RcsC-like"/>
    <property type="match status" value="1"/>
</dbReference>